<dbReference type="Pfam" id="PF03407">
    <property type="entry name" value="Nucleotid_trans"/>
    <property type="match status" value="1"/>
</dbReference>
<evidence type="ECO:0000259" key="1">
    <source>
        <dbReference type="Pfam" id="PF03407"/>
    </source>
</evidence>
<dbReference type="PANTHER" id="PTHR47032:SF1">
    <property type="entry name" value="UDP-D-XYLOSE:L-FUCOSE ALPHA-1,3-D-XYLOSYLTRANSFERASE-RELATED"/>
    <property type="match status" value="1"/>
</dbReference>
<dbReference type="GO" id="GO:0005794">
    <property type="term" value="C:Golgi apparatus"/>
    <property type="evidence" value="ECO:0007669"/>
    <property type="project" value="TreeGrafter"/>
</dbReference>
<dbReference type="PANTHER" id="PTHR47032">
    <property type="entry name" value="UDP-D-XYLOSE:L-FUCOSE ALPHA-1,3-D-XYLOSYLTRANSFERASE-RELATED"/>
    <property type="match status" value="1"/>
</dbReference>
<dbReference type="AlphaFoldDB" id="K1R042"/>
<dbReference type="InterPro" id="IPR052636">
    <property type="entry name" value="UDP-D-xylose:L-fucose_XylT"/>
</dbReference>
<dbReference type="InParanoid" id="K1R042"/>
<protein>
    <recommendedName>
        <fullName evidence="1">Nucleotide-diphospho-sugar transferase domain-containing protein</fullName>
    </recommendedName>
</protein>
<dbReference type="GO" id="GO:0016757">
    <property type="term" value="F:glycosyltransferase activity"/>
    <property type="evidence" value="ECO:0007669"/>
    <property type="project" value="TreeGrafter"/>
</dbReference>
<dbReference type="EMBL" id="JH816734">
    <property type="protein sequence ID" value="EKC39308.1"/>
    <property type="molecule type" value="Genomic_DNA"/>
</dbReference>
<organism evidence="2">
    <name type="scientific">Magallana gigas</name>
    <name type="common">Pacific oyster</name>
    <name type="synonym">Crassostrea gigas</name>
    <dbReference type="NCBI Taxonomy" id="29159"/>
    <lineage>
        <taxon>Eukaryota</taxon>
        <taxon>Metazoa</taxon>
        <taxon>Spiralia</taxon>
        <taxon>Lophotrochozoa</taxon>
        <taxon>Mollusca</taxon>
        <taxon>Bivalvia</taxon>
        <taxon>Autobranchia</taxon>
        <taxon>Pteriomorphia</taxon>
        <taxon>Ostreida</taxon>
        <taxon>Ostreoidea</taxon>
        <taxon>Ostreidae</taxon>
        <taxon>Magallana</taxon>
    </lineage>
</organism>
<reference evidence="2" key="1">
    <citation type="journal article" date="2012" name="Nature">
        <title>The oyster genome reveals stress adaptation and complexity of shell formation.</title>
        <authorList>
            <person name="Zhang G."/>
            <person name="Fang X."/>
            <person name="Guo X."/>
            <person name="Li L."/>
            <person name="Luo R."/>
            <person name="Xu F."/>
            <person name="Yang P."/>
            <person name="Zhang L."/>
            <person name="Wang X."/>
            <person name="Qi H."/>
            <person name="Xiong Z."/>
            <person name="Que H."/>
            <person name="Xie Y."/>
            <person name="Holland P.W."/>
            <person name="Paps J."/>
            <person name="Zhu Y."/>
            <person name="Wu F."/>
            <person name="Chen Y."/>
            <person name="Wang J."/>
            <person name="Peng C."/>
            <person name="Meng J."/>
            <person name="Yang L."/>
            <person name="Liu J."/>
            <person name="Wen B."/>
            <person name="Zhang N."/>
            <person name="Huang Z."/>
            <person name="Zhu Q."/>
            <person name="Feng Y."/>
            <person name="Mount A."/>
            <person name="Hedgecock D."/>
            <person name="Xu Z."/>
            <person name="Liu Y."/>
            <person name="Domazet-Loso T."/>
            <person name="Du Y."/>
            <person name="Sun X."/>
            <person name="Zhang S."/>
            <person name="Liu B."/>
            <person name="Cheng P."/>
            <person name="Jiang X."/>
            <person name="Li J."/>
            <person name="Fan D."/>
            <person name="Wang W."/>
            <person name="Fu W."/>
            <person name="Wang T."/>
            <person name="Wang B."/>
            <person name="Zhang J."/>
            <person name="Peng Z."/>
            <person name="Li Y."/>
            <person name="Li N."/>
            <person name="Wang J."/>
            <person name="Chen M."/>
            <person name="He Y."/>
            <person name="Tan F."/>
            <person name="Song X."/>
            <person name="Zheng Q."/>
            <person name="Huang R."/>
            <person name="Yang H."/>
            <person name="Du X."/>
            <person name="Chen L."/>
            <person name="Yang M."/>
            <person name="Gaffney P.M."/>
            <person name="Wang S."/>
            <person name="Luo L."/>
            <person name="She Z."/>
            <person name="Ming Y."/>
            <person name="Huang W."/>
            <person name="Zhang S."/>
            <person name="Huang B."/>
            <person name="Zhang Y."/>
            <person name="Qu T."/>
            <person name="Ni P."/>
            <person name="Miao G."/>
            <person name="Wang J."/>
            <person name="Wang Q."/>
            <person name="Steinberg C.E."/>
            <person name="Wang H."/>
            <person name="Li N."/>
            <person name="Qian L."/>
            <person name="Zhang G."/>
            <person name="Li Y."/>
            <person name="Yang H."/>
            <person name="Liu X."/>
            <person name="Wang J."/>
            <person name="Yin Y."/>
            <person name="Wang J."/>
        </authorList>
    </citation>
    <scope>NUCLEOTIDE SEQUENCE [LARGE SCALE GENOMIC DNA]</scope>
    <source>
        <strain evidence="2">05x7-T-G4-1.051#20</strain>
    </source>
</reference>
<feature type="domain" description="Nucleotide-diphospho-sugar transferase" evidence="1">
    <location>
        <begin position="132"/>
        <end position="341"/>
    </location>
</feature>
<sequence length="370" mass="42455">MKKPEISEEVRHDIYSLGDTTFCRPVTKWSLSEMKKLNRYLITLGVLTVILMLSLFTYNTKILKHSQREDFVFQPAKFSDLLRDGRNDTNHVLTAAMRISKGGQKALLVTLVNDAFLPFTFSWLCNTQGMGIHNQVLFITGDNESAMKINQKWPEVTAIQIDGVHSGNQEYSHVGYVELMVRRSEILLEILEKNIPIFLFEVDCIWITNPLNNIQSYSNVDVVVNAVSSRSNVIAGGFLYLHPTDASKKMWRALTKQLVQLGMKIKNSADEKLVSEGDNDQQYLSKLVFSKYGGLRYKILSTDDYADGKWYSFSKEERNRRKMPLILNNNWISGNLAKIKRAKAWGHWFLTESGHCDPKNIERIVDQHLL</sequence>
<gene>
    <name evidence="2" type="ORF">CGI_10024476</name>
</gene>
<dbReference type="InterPro" id="IPR005069">
    <property type="entry name" value="Nucl-diP-sugar_transferase"/>
</dbReference>
<proteinExistence type="predicted"/>
<accession>K1R042</accession>
<evidence type="ECO:0000313" key="2">
    <source>
        <dbReference type="EMBL" id="EKC39308.1"/>
    </source>
</evidence>
<name>K1R042_MAGGI</name>
<dbReference type="HOGENOM" id="CLU_748534_0_0_1"/>